<dbReference type="PANTHER" id="PTHR47691">
    <property type="entry name" value="REGULATOR-RELATED"/>
    <property type="match status" value="1"/>
</dbReference>
<organism evidence="2 3">
    <name type="scientific">Nonomuraea longicatena</name>
    <dbReference type="NCBI Taxonomy" id="83682"/>
    <lineage>
        <taxon>Bacteria</taxon>
        <taxon>Bacillati</taxon>
        <taxon>Actinomycetota</taxon>
        <taxon>Actinomycetes</taxon>
        <taxon>Streptosporangiales</taxon>
        <taxon>Streptosporangiaceae</taxon>
        <taxon>Nonomuraea</taxon>
    </lineage>
</organism>
<keyword evidence="3" id="KW-1185">Reference proteome</keyword>
<dbReference type="RefSeq" id="WP_343950854.1">
    <property type="nucleotide sequence ID" value="NZ_BAAAHQ010000015.1"/>
</dbReference>
<feature type="repeat" description="TPR" evidence="1">
    <location>
        <begin position="575"/>
        <end position="608"/>
    </location>
</feature>
<evidence type="ECO:0000313" key="2">
    <source>
        <dbReference type="EMBL" id="GAA0929974.1"/>
    </source>
</evidence>
<dbReference type="InterPro" id="IPR027417">
    <property type="entry name" value="P-loop_NTPase"/>
</dbReference>
<dbReference type="Gene3D" id="3.40.50.300">
    <property type="entry name" value="P-loop containing nucleotide triphosphate hydrolases"/>
    <property type="match status" value="1"/>
</dbReference>
<dbReference type="EMBL" id="BAAAHQ010000015">
    <property type="protein sequence ID" value="GAA0929974.1"/>
    <property type="molecule type" value="Genomic_DNA"/>
</dbReference>
<reference evidence="3" key="1">
    <citation type="journal article" date="2019" name="Int. J. Syst. Evol. Microbiol.">
        <title>The Global Catalogue of Microorganisms (GCM) 10K type strain sequencing project: providing services to taxonomists for standard genome sequencing and annotation.</title>
        <authorList>
            <consortium name="The Broad Institute Genomics Platform"/>
            <consortium name="The Broad Institute Genome Sequencing Center for Infectious Disease"/>
            <person name="Wu L."/>
            <person name="Ma J."/>
        </authorList>
    </citation>
    <scope>NUCLEOTIDE SEQUENCE [LARGE SCALE GENOMIC DNA]</scope>
    <source>
        <strain evidence="3">JCM 11136</strain>
    </source>
</reference>
<protein>
    <submittedName>
        <fullName evidence="2">Tetratricopeptide repeat protein</fullName>
    </submittedName>
</protein>
<dbReference type="SUPFAM" id="SSF52540">
    <property type="entry name" value="P-loop containing nucleoside triphosphate hydrolases"/>
    <property type="match status" value="1"/>
</dbReference>
<dbReference type="SMART" id="SM00028">
    <property type="entry name" value="TPR"/>
    <property type="match status" value="4"/>
</dbReference>
<dbReference type="PROSITE" id="PS50005">
    <property type="entry name" value="TPR"/>
    <property type="match status" value="1"/>
</dbReference>
<name>A0ABP4A3Y6_9ACTN</name>
<dbReference type="PANTHER" id="PTHR47691:SF3">
    <property type="entry name" value="HTH-TYPE TRANSCRIPTIONAL REGULATOR RV0890C-RELATED"/>
    <property type="match status" value="1"/>
</dbReference>
<sequence length="702" mass="75264">MTEHGGEVRNEVSGHVGGPVVQAGQIGSVVFHTPSGPPVEIPRQLPPPPRGFVNRAVELAALDDLLNADLLNTDGGAGVPLTVVVSGLGGVGKSAISRRWAHGVSDRFTDGQLYADLEGYRHGGGVEVGDVLGGFLRSLGVREEWIPAGLAERAALFRSRTAGRRLLVLVDDAHHAAEVVPLLPPSATSAVVVTSQRRLGGLVVDGARSIPLTPLTLDESLHLLSNLVGADRIAAEPAAGAELARLCAGLPIALRVAGARLIQRPSRLVSKLVAELADGRRRLERLSAEGDLSVEAVFETAYRGLPSVPARLYRLLGLLPLTTFSAGLAQAVLGREAEPYLETLLEAHLVEEPLPDRFRLHDLVRLHAARCAEREEPVADQEAALRAAASWYLGAVSAADRAIMGDRVRLAPEPPAPAEPFGSSGEALDWLEAERGNLLALLRLAASAGWHEFVWQCAEALWALYHQRKHYADWLETSRLGAESARELGYHAAEARMRNQLARAYIELADFPTAGRELDAAAGAAEAAGEPLLRAIVLESFGQAELAQNRPEAAAERFTRALEIHEAIGRRRGIGMQSYHLGLAHTRAGHAEEAVAAFQRAMSIMEERDDELSQGKIAIERAVALRHLGRGADAAASARQGLAVMRERRVAAKQIKALRILADLAADDGDREQERRCLEQALSVALASGNQAEADLLRERLT</sequence>
<dbReference type="Gene3D" id="1.25.40.10">
    <property type="entry name" value="Tetratricopeptide repeat domain"/>
    <property type="match status" value="1"/>
</dbReference>
<evidence type="ECO:0000256" key="1">
    <source>
        <dbReference type="PROSITE-ProRule" id="PRU00339"/>
    </source>
</evidence>
<dbReference type="InterPro" id="IPR019734">
    <property type="entry name" value="TPR_rpt"/>
</dbReference>
<dbReference type="Proteomes" id="UP001501578">
    <property type="component" value="Unassembled WGS sequence"/>
</dbReference>
<gene>
    <name evidence="2" type="ORF">GCM10009560_34170</name>
</gene>
<accession>A0ABP4A3Y6</accession>
<proteinExistence type="predicted"/>
<comment type="caution">
    <text evidence="2">The sequence shown here is derived from an EMBL/GenBank/DDBJ whole genome shotgun (WGS) entry which is preliminary data.</text>
</comment>
<dbReference type="PRINTS" id="PR00364">
    <property type="entry name" value="DISEASERSIST"/>
</dbReference>
<keyword evidence="1" id="KW-0802">TPR repeat</keyword>
<evidence type="ECO:0000313" key="3">
    <source>
        <dbReference type="Proteomes" id="UP001501578"/>
    </source>
</evidence>
<dbReference type="SUPFAM" id="SSF48452">
    <property type="entry name" value="TPR-like"/>
    <property type="match status" value="1"/>
</dbReference>
<dbReference type="InterPro" id="IPR011990">
    <property type="entry name" value="TPR-like_helical_dom_sf"/>
</dbReference>